<dbReference type="InterPro" id="IPR017937">
    <property type="entry name" value="Thioredoxin_CS"/>
</dbReference>
<accession>A0ABR9AMN4</accession>
<dbReference type="InterPro" id="IPR036249">
    <property type="entry name" value="Thioredoxin-like_sf"/>
</dbReference>
<evidence type="ECO:0000256" key="1">
    <source>
        <dbReference type="ARBA" id="ARBA00023284"/>
    </source>
</evidence>
<keyword evidence="3" id="KW-1185">Reference proteome</keyword>
<dbReference type="EMBL" id="JACYTQ010000005">
    <property type="protein sequence ID" value="MBD8489955.1"/>
    <property type="molecule type" value="Genomic_DNA"/>
</dbReference>
<dbReference type="Gene3D" id="3.40.30.10">
    <property type="entry name" value="Glutaredoxin"/>
    <property type="match status" value="1"/>
</dbReference>
<dbReference type="SUPFAM" id="SSF52833">
    <property type="entry name" value="Thioredoxin-like"/>
    <property type="match status" value="1"/>
</dbReference>
<organism evidence="2 3">
    <name type="scientific">Echinicola arenosa</name>
    <dbReference type="NCBI Taxonomy" id="2774144"/>
    <lineage>
        <taxon>Bacteria</taxon>
        <taxon>Pseudomonadati</taxon>
        <taxon>Bacteroidota</taxon>
        <taxon>Cytophagia</taxon>
        <taxon>Cytophagales</taxon>
        <taxon>Cyclobacteriaceae</taxon>
        <taxon>Echinicola</taxon>
    </lineage>
</organism>
<gene>
    <name evidence="2" type="ORF">IFO69_14455</name>
</gene>
<dbReference type="PANTHER" id="PTHR32234">
    <property type="entry name" value="THIOL:DISULFIDE INTERCHANGE PROTEIN DSBD"/>
    <property type="match status" value="1"/>
</dbReference>
<keyword evidence="1" id="KW-0676">Redox-active center</keyword>
<reference evidence="2 3" key="1">
    <citation type="submission" date="2020-09" db="EMBL/GenBank/DDBJ databases">
        <title>Echinicola sp. CAU 1574 isolated from sand of Sido Beach.</title>
        <authorList>
            <person name="Kim W."/>
        </authorList>
    </citation>
    <scope>NUCLEOTIDE SEQUENCE [LARGE SCALE GENOMIC DNA]</scope>
    <source>
        <strain evidence="2 3">CAU 1574</strain>
    </source>
</reference>
<proteinExistence type="predicted"/>
<dbReference type="Proteomes" id="UP000647133">
    <property type="component" value="Unassembled WGS sequence"/>
</dbReference>
<comment type="caution">
    <text evidence="2">The sequence shown here is derived from an EMBL/GenBank/DDBJ whole genome shotgun (WGS) entry which is preliminary data.</text>
</comment>
<sequence>MLLVMFFLGKNVLAQESIHWLSFEQLEDSLAKQPKKVFIDFYTDWCTYCKKMDRKVFTKPEVIQKINTEFYAVRMDAENRDTIQFDGHVFFNRLATDKRAGIHDLAMLLGQRNGIFAPPTLIILENEFKVLDRRFEYLYSEKLMEWLSSFE</sequence>
<dbReference type="PROSITE" id="PS00194">
    <property type="entry name" value="THIOREDOXIN_1"/>
    <property type="match status" value="1"/>
</dbReference>
<name>A0ABR9AMN4_9BACT</name>
<evidence type="ECO:0000313" key="2">
    <source>
        <dbReference type="EMBL" id="MBD8489955.1"/>
    </source>
</evidence>
<dbReference type="Pfam" id="PF13899">
    <property type="entry name" value="Thioredoxin_7"/>
    <property type="match status" value="1"/>
</dbReference>
<protein>
    <submittedName>
        <fullName evidence="2">Thioredoxin family protein</fullName>
    </submittedName>
</protein>
<dbReference type="PANTHER" id="PTHR32234:SF0">
    <property type="entry name" value="THIOL:DISULFIDE INTERCHANGE PROTEIN DSBD"/>
    <property type="match status" value="1"/>
</dbReference>
<evidence type="ECO:0000313" key="3">
    <source>
        <dbReference type="Proteomes" id="UP000647133"/>
    </source>
</evidence>